<dbReference type="InterPro" id="IPR006675">
    <property type="entry name" value="HDIG_dom"/>
</dbReference>
<dbReference type="CDD" id="cd00077">
    <property type="entry name" value="HDc"/>
    <property type="match status" value="1"/>
</dbReference>
<dbReference type="SUPFAM" id="SSF109604">
    <property type="entry name" value="HD-domain/PDEase-like"/>
    <property type="match status" value="1"/>
</dbReference>
<evidence type="ECO:0000259" key="2">
    <source>
        <dbReference type="PROSITE" id="PS51832"/>
    </source>
</evidence>
<dbReference type="PANTHER" id="PTHR45228">
    <property type="entry name" value="CYCLIC DI-GMP PHOSPHODIESTERASE TM_0186-RELATED"/>
    <property type="match status" value="1"/>
</dbReference>
<dbReference type="InterPro" id="IPR052020">
    <property type="entry name" value="Cyclic_di-GMP/3'3'-cGAMP_PDE"/>
</dbReference>
<feature type="domain" description="HD-GYP" evidence="2">
    <location>
        <begin position="193"/>
        <end position="382"/>
    </location>
</feature>
<dbReference type="NCBIfam" id="TIGR00277">
    <property type="entry name" value="HDIG"/>
    <property type="match status" value="1"/>
</dbReference>
<gene>
    <name evidence="3" type="ORF">GCM10008939_25950</name>
</gene>
<evidence type="ECO:0000313" key="3">
    <source>
        <dbReference type="EMBL" id="GGJ80864.1"/>
    </source>
</evidence>
<dbReference type="Proteomes" id="UP000635726">
    <property type="component" value="Unassembled WGS sequence"/>
</dbReference>
<proteinExistence type="predicted"/>
<dbReference type="InterPro" id="IPR003607">
    <property type="entry name" value="HD/PDEase_dom"/>
</dbReference>
<dbReference type="SMART" id="SM00471">
    <property type="entry name" value="HDc"/>
    <property type="match status" value="1"/>
</dbReference>
<dbReference type="PROSITE" id="PS51832">
    <property type="entry name" value="HD_GYP"/>
    <property type="match status" value="1"/>
</dbReference>
<feature type="region of interest" description="Disordered" evidence="1">
    <location>
        <begin position="1"/>
        <end position="20"/>
    </location>
</feature>
<dbReference type="RefSeq" id="WP_188963717.1">
    <property type="nucleotide sequence ID" value="NZ_BMOE01000009.1"/>
</dbReference>
<dbReference type="InterPro" id="IPR037522">
    <property type="entry name" value="HD_GYP_dom"/>
</dbReference>
<reference evidence="3" key="2">
    <citation type="submission" date="2020-09" db="EMBL/GenBank/DDBJ databases">
        <authorList>
            <person name="Sun Q."/>
            <person name="Ohkuma M."/>
        </authorList>
    </citation>
    <scope>NUCLEOTIDE SEQUENCE</scope>
    <source>
        <strain evidence="3">JCM 14371</strain>
    </source>
</reference>
<reference evidence="3" key="1">
    <citation type="journal article" date="2014" name="Int. J. Syst. Evol. Microbiol.">
        <title>Complete genome sequence of Corynebacterium casei LMG S-19264T (=DSM 44701T), isolated from a smear-ripened cheese.</title>
        <authorList>
            <consortium name="US DOE Joint Genome Institute (JGI-PGF)"/>
            <person name="Walter F."/>
            <person name="Albersmeier A."/>
            <person name="Kalinowski J."/>
            <person name="Ruckert C."/>
        </authorList>
    </citation>
    <scope>NUCLEOTIDE SEQUENCE</scope>
    <source>
        <strain evidence="3">JCM 14371</strain>
    </source>
</reference>
<dbReference type="SUPFAM" id="SSF55781">
    <property type="entry name" value="GAF domain-like"/>
    <property type="match status" value="1"/>
</dbReference>
<keyword evidence="4" id="KW-1185">Reference proteome</keyword>
<dbReference type="Pfam" id="PF01590">
    <property type="entry name" value="GAF"/>
    <property type="match status" value="1"/>
</dbReference>
<sequence>MTTHDPSAPDVHEAAFNPAAPASPLERARSLLHLTRQAMAAPDLQGGLLPVMEALLSGTAAVGTAYFEASGDQALVYQVRAAAGEMPSTAGMAAIAAHGLPANVPLLRVLQEAPEALFYGDVHASPDTQGFVELGVASLAAAPVQDTQGELFGALLMHTFRPHAWTHDERQLFGMVADTVASLTCRLRAEEHMRAAQESSLRALGLALEARDGESLGHTDRVTALALKMAGRLAFTPQETCALRWGAYLHDIGKIAVPDAVLLKRGPLDADEWEVMKGHVVAGSSFATTLAFLPDASLAVIAQHHERWDGSGYPWGMSGDEISLGARIFALCDVYDALVSERPYKEAWRPEDALAEVQAQAGRQFDPALVPVFVTVVNEQEG</sequence>
<dbReference type="EMBL" id="BMOE01000009">
    <property type="protein sequence ID" value="GGJ80864.1"/>
    <property type="molecule type" value="Genomic_DNA"/>
</dbReference>
<evidence type="ECO:0000313" key="4">
    <source>
        <dbReference type="Proteomes" id="UP000635726"/>
    </source>
</evidence>
<dbReference type="Gene3D" id="3.30.450.40">
    <property type="match status" value="1"/>
</dbReference>
<evidence type="ECO:0000256" key="1">
    <source>
        <dbReference type="SAM" id="MobiDB-lite"/>
    </source>
</evidence>
<comment type="caution">
    <text evidence="3">The sequence shown here is derived from an EMBL/GenBank/DDBJ whole genome shotgun (WGS) entry which is preliminary data.</text>
</comment>
<dbReference type="Gene3D" id="1.10.3210.10">
    <property type="entry name" value="Hypothetical protein af1432"/>
    <property type="match status" value="1"/>
</dbReference>
<protein>
    <submittedName>
        <fullName evidence="3">Phosphohydrolase</fullName>
    </submittedName>
</protein>
<dbReference type="AlphaFoldDB" id="A0A917URZ8"/>
<dbReference type="InterPro" id="IPR003018">
    <property type="entry name" value="GAF"/>
</dbReference>
<dbReference type="PANTHER" id="PTHR45228:SF8">
    <property type="entry name" value="TWO-COMPONENT RESPONSE REGULATOR-RELATED"/>
    <property type="match status" value="1"/>
</dbReference>
<accession>A0A917URZ8</accession>
<dbReference type="Pfam" id="PF13487">
    <property type="entry name" value="HD_5"/>
    <property type="match status" value="1"/>
</dbReference>
<organism evidence="3 4">
    <name type="scientific">Deinococcus aquiradiocola</name>
    <dbReference type="NCBI Taxonomy" id="393059"/>
    <lineage>
        <taxon>Bacteria</taxon>
        <taxon>Thermotogati</taxon>
        <taxon>Deinococcota</taxon>
        <taxon>Deinococci</taxon>
        <taxon>Deinococcales</taxon>
        <taxon>Deinococcaceae</taxon>
        <taxon>Deinococcus</taxon>
    </lineage>
</organism>
<name>A0A917URZ8_9DEIO</name>
<dbReference type="InterPro" id="IPR029016">
    <property type="entry name" value="GAF-like_dom_sf"/>
</dbReference>